<accession>A0A1B0ACD9</accession>
<sequence>MNYVWFRAGFEIPALLLPIFVSFLLLSFRVRMANVKGQISGSKICSRETNILNTRIVIVLNQSQFLFACEAFARVYLKVAAPAFTAEIYFLYYAYLHILYLILYSWLMCAMTNNGSQK</sequence>
<feature type="transmembrane region" description="Helical" evidence="1">
    <location>
        <begin position="89"/>
        <end position="109"/>
    </location>
</feature>
<evidence type="ECO:0000256" key="1">
    <source>
        <dbReference type="SAM" id="Phobius"/>
    </source>
</evidence>
<feature type="transmembrane region" description="Helical" evidence="1">
    <location>
        <begin position="12"/>
        <end position="30"/>
    </location>
</feature>
<evidence type="ECO:0000313" key="2">
    <source>
        <dbReference type="EnsemblMetazoa" id="GPAI041022-PA"/>
    </source>
</evidence>
<dbReference type="VEuPathDB" id="VectorBase:GPAI041022"/>
<keyword evidence="1" id="KW-0812">Transmembrane</keyword>
<dbReference type="AlphaFoldDB" id="A0A1B0ACD9"/>
<proteinExistence type="predicted"/>
<keyword evidence="1" id="KW-1133">Transmembrane helix</keyword>
<dbReference type="Proteomes" id="UP000092445">
    <property type="component" value="Unassembled WGS sequence"/>
</dbReference>
<name>A0A1B0ACD9_GLOPL</name>
<dbReference type="EnsemblMetazoa" id="GPAI041022-RA">
    <property type="protein sequence ID" value="GPAI041022-PA"/>
    <property type="gene ID" value="GPAI041022"/>
</dbReference>
<organism evidence="2 3">
    <name type="scientific">Glossina pallidipes</name>
    <name type="common">Tsetse fly</name>
    <dbReference type="NCBI Taxonomy" id="7398"/>
    <lineage>
        <taxon>Eukaryota</taxon>
        <taxon>Metazoa</taxon>
        <taxon>Ecdysozoa</taxon>
        <taxon>Arthropoda</taxon>
        <taxon>Hexapoda</taxon>
        <taxon>Insecta</taxon>
        <taxon>Pterygota</taxon>
        <taxon>Neoptera</taxon>
        <taxon>Endopterygota</taxon>
        <taxon>Diptera</taxon>
        <taxon>Brachycera</taxon>
        <taxon>Muscomorpha</taxon>
        <taxon>Hippoboscoidea</taxon>
        <taxon>Glossinidae</taxon>
        <taxon>Glossina</taxon>
    </lineage>
</organism>
<reference evidence="3" key="1">
    <citation type="submission" date="2014-03" db="EMBL/GenBank/DDBJ databases">
        <authorList>
            <person name="Aksoy S."/>
            <person name="Warren W."/>
            <person name="Wilson R.K."/>
        </authorList>
    </citation>
    <scope>NUCLEOTIDE SEQUENCE [LARGE SCALE GENOMIC DNA]</scope>
    <source>
        <strain evidence="3">IAEA</strain>
    </source>
</reference>
<keyword evidence="1" id="KW-0472">Membrane</keyword>
<evidence type="ECO:0000313" key="3">
    <source>
        <dbReference type="Proteomes" id="UP000092445"/>
    </source>
</evidence>
<reference evidence="2" key="2">
    <citation type="submission" date="2020-05" db="UniProtKB">
        <authorList>
            <consortium name="EnsemblMetazoa"/>
        </authorList>
    </citation>
    <scope>IDENTIFICATION</scope>
    <source>
        <strain evidence="2">IAEA</strain>
    </source>
</reference>
<keyword evidence="3" id="KW-1185">Reference proteome</keyword>
<protein>
    <submittedName>
        <fullName evidence="2">Uncharacterized protein</fullName>
    </submittedName>
</protein>